<proteinExistence type="predicted"/>
<gene>
    <name evidence="2" type="ORF">PR048_010817</name>
</gene>
<name>A0ABQ9I3T6_9NEOP</name>
<feature type="region of interest" description="Disordered" evidence="1">
    <location>
        <begin position="1"/>
        <end position="20"/>
    </location>
</feature>
<comment type="caution">
    <text evidence="2">The sequence shown here is derived from an EMBL/GenBank/DDBJ whole genome shotgun (WGS) entry which is preliminary data.</text>
</comment>
<protein>
    <submittedName>
        <fullName evidence="2">Uncharacterized protein</fullName>
    </submittedName>
</protein>
<keyword evidence="3" id="KW-1185">Reference proteome</keyword>
<reference evidence="2 3" key="1">
    <citation type="submission" date="2023-02" db="EMBL/GenBank/DDBJ databases">
        <title>LHISI_Scaffold_Assembly.</title>
        <authorList>
            <person name="Stuart O.P."/>
            <person name="Cleave R."/>
            <person name="Magrath M.J.L."/>
            <person name="Mikheyev A.S."/>
        </authorList>
    </citation>
    <scope>NUCLEOTIDE SEQUENCE [LARGE SCALE GENOMIC DNA]</scope>
    <source>
        <strain evidence="2">Daus_M_001</strain>
        <tissue evidence="2">Leg muscle</tissue>
    </source>
</reference>
<evidence type="ECO:0000256" key="1">
    <source>
        <dbReference type="SAM" id="MobiDB-lite"/>
    </source>
</evidence>
<evidence type="ECO:0000313" key="3">
    <source>
        <dbReference type="Proteomes" id="UP001159363"/>
    </source>
</evidence>
<accession>A0ABQ9I3T6</accession>
<dbReference type="Proteomes" id="UP001159363">
    <property type="component" value="Chromosome 3"/>
</dbReference>
<dbReference type="EMBL" id="JARBHB010000003">
    <property type="protein sequence ID" value="KAJ8891301.1"/>
    <property type="molecule type" value="Genomic_DNA"/>
</dbReference>
<evidence type="ECO:0000313" key="2">
    <source>
        <dbReference type="EMBL" id="KAJ8891301.1"/>
    </source>
</evidence>
<sequence length="116" mass="13172">MVRRFKQASDRGTWSDESMTKVVNEGLSGSKLRSENERGQVTDAECVGEKLAPKTTELAAYGKDMESRGKKTDFAVSWKKIRHIILIERKAGADWLAGWFCEEESQSPFGNPRIYR</sequence>
<organism evidence="2 3">
    <name type="scientific">Dryococelus australis</name>
    <dbReference type="NCBI Taxonomy" id="614101"/>
    <lineage>
        <taxon>Eukaryota</taxon>
        <taxon>Metazoa</taxon>
        <taxon>Ecdysozoa</taxon>
        <taxon>Arthropoda</taxon>
        <taxon>Hexapoda</taxon>
        <taxon>Insecta</taxon>
        <taxon>Pterygota</taxon>
        <taxon>Neoptera</taxon>
        <taxon>Polyneoptera</taxon>
        <taxon>Phasmatodea</taxon>
        <taxon>Verophasmatodea</taxon>
        <taxon>Anareolatae</taxon>
        <taxon>Phasmatidae</taxon>
        <taxon>Eurycanthinae</taxon>
        <taxon>Dryococelus</taxon>
    </lineage>
</organism>